<name>A0ABW1JLK4_9NOCA</name>
<reference evidence="2" key="1">
    <citation type="journal article" date="2019" name="Int. J. Syst. Evol. Microbiol.">
        <title>The Global Catalogue of Microorganisms (GCM) 10K type strain sequencing project: providing services to taxonomists for standard genome sequencing and annotation.</title>
        <authorList>
            <consortium name="The Broad Institute Genomics Platform"/>
            <consortium name="The Broad Institute Genome Sequencing Center for Infectious Disease"/>
            <person name="Wu L."/>
            <person name="Ma J."/>
        </authorList>
    </citation>
    <scope>NUCLEOTIDE SEQUENCE [LARGE SCALE GENOMIC DNA]</scope>
    <source>
        <strain evidence="2">CCUG 36956</strain>
    </source>
</reference>
<evidence type="ECO:0000313" key="2">
    <source>
        <dbReference type="Proteomes" id="UP001596223"/>
    </source>
</evidence>
<comment type="caution">
    <text evidence="1">The sequence shown here is derived from an EMBL/GenBank/DDBJ whole genome shotgun (WGS) entry which is preliminary data.</text>
</comment>
<sequence>MFVRTAPAIFESIRALRISMAQAGCAPGPLDELLITPRTPAPNPSPSAPDDVDECGQIAQQWAGYMDNEPLLIPVLAIMGANVLAFCDVMTGLTGATR</sequence>
<evidence type="ECO:0000313" key="1">
    <source>
        <dbReference type="EMBL" id="MFC6010262.1"/>
    </source>
</evidence>
<dbReference type="EMBL" id="JBHSQN010000002">
    <property type="protein sequence ID" value="MFC6010262.1"/>
    <property type="molecule type" value="Genomic_DNA"/>
</dbReference>
<proteinExistence type="predicted"/>
<accession>A0ABW1JLK4</accession>
<keyword evidence="2" id="KW-1185">Reference proteome</keyword>
<dbReference type="Proteomes" id="UP001596223">
    <property type="component" value="Unassembled WGS sequence"/>
</dbReference>
<gene>
    <name evidence="1" type="ORF">ACFP3H_04310</name>
</gene>
<organism evidence="1 2">
    <name type="scientific">Nocardia lasii</name>
    <dbReference type="NCBI Taxonomy" id="1616107"/>
    <lineage>
        <taxon>Bacteria</taxon>
        <taxon>Bacillati</taxon>
        <taxon>Actinomycetota</taxon>
        <taxon>Actinomycetes</taxon>
        <taxon>Mycobacteriales</taxon>
        <taxon>Nocardiaceae</taxon>
        <taxon>Nocardia</taxon>
    </lineage>
</organism>
<dbReference type="RefSeq" id="WP_378599932.1">
    <property type="nucleotide sequence ID" value="NZ_JBHSQN010000002.1"/>
</dbReference>
<protein>
    <submittedName>
        <fullName evidence="1">Uncharacterized protein</fullName>
    </submittedName>
</protein>